<dbReference type="InterPro" id="IPR027383">
    <property type="entry name" value="Znf_put"/>
</dbReference>
<dbReference type="Pfam" id="PF13490">
    <property type="entry name" value="zf-HC2"/>
    <property type="match status" value="1"/>
</dbReference>
<dbReference type="Gene3D" id="1.10.10.1320">
    <property type="entry name" value="Anti-sigma factor, zinc-finger domain"/>
    <property type="match status" value="1"/>
</dbReference>
<dbReference type="Proteomes" id="UP000178606">
    <property type="component" value="Unassembled WGS sequence"/>
</dbReference>
<keyword evidence="2" id="KW-1133">Transmembrane helix</keyword>
<keyword evidence="2" id="KW-0472">Membrane</keyword>
<feature type="transmembrane region" description="Helical" evidence="2">
    <location>
        <begin position="84"/>
        <end position="102"/>
    </location>
</feature>
<evidence type="ECO:0000313" key="4">
    <source>
        <dbReference type="EMBL" id="OGG43450.1"/>
    </source>
</evidence>
<evidence type="ECO:0000313" key="5">
    <source>
        <dbReference type="Proteomes" id="UP000178606"/>
    </source>
</evidence>
<protein>
    <recommendedName>
        <fullName evidence="3">Putative zinc-finger domain-containing protein</fullName>
    </recommendedName>
</protein>
<evidence type="ECO:0000259" key="3">
    <source>
        <dbReference type="Pfam" id="PF13490"/>
    </source>
</evidence>
<dbReference type="InterPro" id="IPR041916">
    <property type="entry name" value="Anti_sigma_zinc_sf"/>
</dbReference>
<organism evidence="4 5">
    <name type="scientific">Handelsmanbacteria sp. (strain RIFCSPLOWO2_12_FULL_64_10)</name>
    <dbReference type="NCBI Taxonomy" id="1817868"/>
    <lineage>
        <taxon>Bacteria</taxon>
        <taxon>Candidatus Handelsmaniibacteriota</taxon>
    </lineage>
</organism>
<accession>A0A1F6C2Q4</accession>
<name>A0A1F6C2Q4_HANXR</name>
<sequence>MTCKDVEKDLVAYAEGDLDDLRSEAVRAHVEACVRCRSEAQAIRRTLELAAAYRVPPLSKGAGVRMLAGVRERVDRRRRRVRRLAPAFVAAAAVLTLTVVGLRRQTPDVAPLTERGGEGGPVGADRIALLSNDPELFDEVMERLSGLEVGGVQGAQKGGLRASTGQGGAERPKEAEPLWREYQKGYFPGAGVESLLKDLSDEELDQVLRKIEERLTV</sequence>
<evidence type="ECO:0000256" key="2">
    <source>
        <dbReference type="SAM" id="Phobius"/>
    </source>
</evidence>
<reference evidence="4 5" key="1">
    <citation type="journal article" date="2016" name="Nat. Commun.">
        <title>Thousands of microbial genomes shed light on interconnected biogeochemical processes in an aquifer system.</title>
        <authorList>
            <person name="Anantharaman K."/>
            <person name="Brown C.T."/>
            <person name="Hug L.A."/>
            <person name="Sharon I."/>
            <person name="Castelle C.J."/>
            <person name="Probst A.J."/>
            <person name="Thomas B.C."/>
            <person name="Singh A."/>
            <person name="Wilkins M.J."/>
            <person name="Karaoz U."/>
            <person name="Brodie E.L."/>
            <person name="Williams K.H."/>
            <person name="Hubbard S.S."/>
            <person name="Banfield J.F."/>
        </authorList>
    </citation>
    <scope>NUCLEOTIDE SEQUENCE [LARGE SCALE GENOMIC DNA]</scope>
    <source>
        <strain evidence="5">RIFCSPLOWO2_12_FULL_64_10</strain>
    </source>
</reference>
<feature type="domain" description="Putative zinc-finger" evidence="3">
    <location>
        <begin position="3"/>
        <end position="37"/>
    </location>
</feature>
<gene>
    <name evidence="4" type="ORF">A3F84_02365</name>
</gene>
<evidence type="ECO:0000256" key="1">
    <source>
        <dbReference type="SAM" id="MobiDB-lite"/>
    </source>
</evidence>
<dbReference type="EMBL" id="MFKF01000434">
    <property type="protein sequence ID" value="OGG43450.1"/>
    <property type="molecule type" value="Genomic_DNA"/>
</dbReference>
<keyword evidence="2" id="KW-0812">Transmembrane</keyword>
<comment type="caution">
    <text evidence="4">The sequence shown here is derived from an EMBL/GenBank/DDBJ whole genome shotgun (WGS) entry which is preliminary data.</text>
</comment>
<proteinExistence type="predicted"/>
<feature type="region of interest" description="Disordered" evidence="1">
    <location>
        <begin position="155"/>
        <end position="177"/>
    </location>
</feature>
<dbReference type="AlphaFoldDB" id="A0A1F6C2Q4"/>